<dbReference type="Proteomes" id="UP000652430">
    <property type="component" value="Unassembled WGS sequence"/>
</dbReference>
<dbReference type="EMBL" id="BNAQ01000001">
    <property type="protein sequence ID" value="GHH09300.1"/>
    <property type="molecule type" value="Genomic_DNA"/>
</dbReference>
<organism evidence="1 2">
    <name type="scientific">Sphingomonas glacialis</name>
    <dbReference type="NCBI Taxonomy" id="658225"/>
    <lineage>
        <taxon>Bacteria</taxon>
        <taxon>Pseudomonadati</taxon>
        <taxon>Pseudomonadota</taxon>
        <taxon>Alphaproteobacteria</taxon>
        <taxon>Sphingomonadales</taxon>
        <taxon>Sphingomonadaceae</taxon>
        <taxon>Sphingomonas</taxon>
    </lineage>
</organism>
<comment type="caution">
    <text evidence="1">The sequence shown here is derived from an EMBL/GenBank/DDBJ whole genome shotgun (WGS) entry which is preliminary data.</text>
</comment>
<reference evidence="2" key="1">
    <citation type="journal article" date="2019" name="Int. J. Syst. Evol. Microbiol.">
        <title>The Global Catalogue of Microorganisms (GCM) 10K type strain sequencing project: providing services to taxonomists for standard genome sequencing and annotation.</title>
        <authorList>
            <consortium name="The Broad Institute Genomics Platform"/>
            <consortium name="The Broad Institute Genome Sequencing Center for Infectious Disease"/>
            <person name="Wu L."/>
            <person name="Ma J."/>
        </authorList>
    </citation>
    <scope>NUCLEOTIDE SEQUENCE [LARGE SCALE GENOMIC DNA]</scope>
    <source>
        <strain evidence="2">CGMCC 1.8957</strain>
    </source>
</reference>
<dbReference type="RefSeq" id="WP_189675015.1">
    <property type="nucleotide sequence ID" value="NZ_BNAQ01000001.1"/>
</dbReference>
<keyword evidence="2" id="KW-1185">Reference proteome</keyword>
<accession>A0ABQ3L994</accession>
<proteinExistence type="predicted"/>
<evidence type="ECO:0000313" key="2">
    <source>
        <dbReference type="Proteomes" id="UP000652430"/>
    </source>
</evidence>
<gene>
    <name evidence="1" type="ORF">GCM10008023_05800</name>
</gene>
<protein>
    <submittedName>
        <fullName evidence="1">Uncharacterized protein</fullName>
    </submittedName>
</protein>
<evidence type="ECO:0000313" key="1">
    <source>
        <dbReference type="EMBL" id="GHH09300.1"/>
    </source>
</evidence>
<name>A0ABQ3L994_9SPHN</name>
<sequence>MILNIVMIAASAAVTGWHFCKLGHSHGCVDTWRIVIAQRCALMAQTGVHMRDIPTEIAEAKAVELAIKRELADMNG</sequence>